<comment type="similarity">
    <text evidence="1 3">Belongs to the EXO70 family.</text>
</comment>
<dbReference type="GO" id="GO:0006887">
    <property type="term" value="P:exocytosis"/>
    <property type="evidence" value="ECO:0007669"/>
    <property type="project" value="UniProtKB-KW"/>
</dbReference>
<keyword evidence="3" id="KW-0268">Exocytosis</keyword>
<reference evidence="6 7" key="1">
    <citation type="submission" date="2022-12" db="EMBL/GenBank/DDBJ databases">
        <title>Chromosome-scale assembly of the Ensete ventricosum genome.</title>
        <authorList>
            <person name="Dussert Y."/>
            <person name="Stocks J."/>
            <person name="Wendawek A."/>
            <person name="Woldeyes F."/>
            <person name="Nichols R.A."/>
            <person name="Borrell J.S."/>
        </authorList>
    </citation>
    <scope>NUCLEOTIDE SEQUENCE [LARGE SCALE GENOMIC DNA]</scope>
    <source>
        <strain evidence="7">cv. Maze</strain>
        <tissue evidence="6">Seeds</tissue>
    </source>
</reference>
<feature type="region of interest" description="Disordered" evidence="4">
    <location>
        <begin position="623"/>
        <end position="642"/>
    </location>
</feature>
<dbReference type="GO" id="GO:0000145">
    <property type="term" value="C:exocyst"/>
    <property type="evidence" value="ECO:0007669"/>
    <property type="project" value="InterPro"/>
</dbReference>
<dbReference type="Gene3D" id="1.20.1280.170">
    <property type="entry name" value="Exocyst complex component Exo70"/>
    <property type="match status" value="1"/>
</dbReference>
<evidence type="ECO:0000256" key="4">
    <source>
        <dbReference type="SAM" id="MobiDB-lite"/>
    </source>
</evidence>
<protein>
    <recommendedName>
        <fullName evidence="3">Exocyst subunit Exo70 family protein</fullName>
    </recommendedName>
</protein>
<dbReference type="AlphaFoldDB" id="A0AAV8NYV7"/>
<evidence type="ECO:0000256" key="3">
    <source>
        <dbReference type="RuleBase" id="RU365026"/>
    </source>
</evidence>
<evidence type="ECO:0000313" key="6">
    <source>
        <dbReference type="EMBL" id="KAJ8457856.1"/>
    </source>
</evidence>
<evidence type="ECO:0000256" key="1">
    <source>
        <dbReference type="ARBA" id="ARBA00006756"/>
    </source>
</evidence>
<dbReference type="GO" id="GO:0005546">
    <property type="term" value="F:phosphatidylinositol-4,5-bisphosphate binding"/>
    <property type="evidence" value="ECO:0007669"/>
    <property type="project" value="InterPro"/>
</dbReference>
<dbReference type="EMBL" id="JAQQAF010000009">
    <property type="protein sequence ID" value="KAJ8457856.1"/>
    <property type="molecule type" value="Genomic_DNA"/>
</dbReference>
<dbReference type="Proteomes" id="UP001222027">
    <property type="component" value="Unassembled WGS sequence"/>
</dbReference>
<sequence>MTRQGLRNLLPYKPFGRRRHRDSPSPAATASSSSSSSSSSLEEMVARAEAVVVKWDPESSAYAKITSLFYEDRSEARRFLAEVSDLQRAMLVFVAAAEPARLSHPCLVRAQTLMQAAMRRLEKEFFQVLAANRDLLDPESVSVRSARSSISEEPDYDPWENSPEEEALAAGKSIGEVERAAGVVMADLRAIADTMVFAGYGKECVRTYKALRKSIVDEGLYRLGFERLPPAQVQKLDWPVLELKVRSWLGASRIAVRTLFHGERVLLDHVFAGSDIVREVVFADMAADAALQFLGFPGLVAKSKRSPEKLFRLLDLYDAVTELRPEIEQIFSFDSTAAVRAQALASLSKLAEAARATLADFESAIMKESSRSPVPGGRVHPMTRYVMNYISLLADYQSALVEIFADFPIHTLTPIPPFFFDTSQTPAEQQLAASGPSSSPLTTSSSCEGSLRSAIAARFAWLILSLLCKLDGKAAACRDVGLSYLFLANNLQYIVNKARSCRLQELLGEEWAARQAAKARQHAAEYERAAWGRVAATIPTGDVSAGEARGRMRAFSAALEEACAAQAGWVVADAAMREEVKATVRGMILPAYRGFYTRWEAAPEDASAVLLSPDDVGNRLEGLFSGSGSGSYRPKESSSRAV</sequence>
<feature type="domain" description="Exocyst complex subunit Exo70 C-terminal" evidence="5">
    <location>
        <begin position="247"/>
        <end position="621"/>
    </location>
</feature>
<dbReference type="InterPro" id="IPR046364">
    <property type="entry name" value="Exo70_C"/>
</dbReference>
<dbReference type="Pfam" id="PF03081">
    <property type="entry name" value="Exo70_C"/>
    <property type="match status" value="1"/>
</dbReference>
<evidence type="ECO:0000313" key="7">
    <source>
        <dbReference type="Proteomes" id="UP001222027"/>
    </source>
</evidence>
<proteinExistence type="inferred from homology"/>
<dbReference type="PANTHER" id="PTHR12542">
    <property type="entry name" value="EXOCYST COMPLEX PROTEIN EXO70"/>
    <property type="match status" value="1"/>
</dbReference>
<dbReference type="SUPFAM" id="SSF74788">
    <property type="entry name" value="Cullin repeat-like"/>
    <property type="match status" value="1"/>
</dbReference>
<dbReference type="GO" id="GO:0015031">
    <property type="term" value="P:protein transport"/>
    <property type="evidence" value="ECO:0007669"/>
    <property type="project" value="UniProtKB-KW"/>
</dbReference>
<dbReference type="InterPro" id="IPR004140">
    <property type="entry name" value="Exo70"/>
</dbReference>
<feature type="region of interest" description="Disordered" evidence="4">
    <location>
        <begin position="1"/>
        <end position="39"/>
    </location>
</feature>
<dbReference type="PANTHER" id="PTHR12542:SF17">
    <property type="entry name" value="EXOCYST SUBUNIT EXO70 FAMILY PROTEIN"/>
    <property type="match status" value="1"/>
</dbReference>
<dbReference type="InterPro" id="IPR016159">
    <property type="entry name" value="Cullin_repeat-like_dom_sf"/>
</dbReference>
<organism evidence="6 7">
    <name type="scientific">Ensete ventricosum</name>
    <name type="common">Abyssinian banana</name>
    <name type="synonym">Musa ensete</name>
    <dbReference type="NCBI Taxonomy" id="4639"/>
    <lineage>
        <taxon>Eukaryota</taxon>
        <taxon>Viridiplantae</taxon>
        <taxon>Streptophyta</taxon>
        <taxon>Embryophyta</taxon>
        <taxon>Tracheophyta</taxon>
        <taxon>Spermatophyta</taxon>
        <taxon>Magnoliopsida</taxon>
        <taxon>Liliopsida</taxon>
        <taxon>Zingiberales</taxon>
        <taxon>Musaceae</taxon>
        <taxon>Ensete</taxon>
    </lineage>
</organism>
<feature type="compositionally biased region" description="Basic and acidic residues" evidence="4">
    <location>
        <begin position="633"/>
        <end position="642"/>
    </location>
</feature>
<gene>
    <name evidence="6" type="ORF">OPV22_030782</name>
</gene>
<evidence type="ECO:0000256" key="2">
    <source>
        <dbReference type="ARBA" id="ARBA00022448"/>
    </source>
</evidence>
<comment type="function">
    <text evidence="3">Component of the exocyst complex.</text>
</comment>
<feature type="compositionally biased region" description="Low complexity" evidence="4">
    <location>
        <begin position="24"/>
        <end position="39"/>
    </location>
</feature>
<keyword evidence="3" id="KW-0653">Protein transport</keyword>
<keyword evidence="7" id="KW-1185">Reference proteome</keyword>
<dbReference type="Pfam" id="PF20669">
    <property type="entry name" value="Exo70_N"/>
    <property type="match status" value="1"/>
</dbReference>
<keyword evidence="2 3" id="KW-0813">Transport</keyword>
<comment type="caution">
    <text evidence="6">The sequence shown here is derived from an EMBL/GenBank/DDBJ whole genome shotgun (WGS) entry which is preliminary data.</text>
</comment>
<evidence type="ECO:0000259" key="5">
    <source>
        <dbReference type="Pfam" id="PF03081"/>
    </source>
</evidence>
<name>A0AAV8NYV7_ENSVE</name>
<accession>A0AAV8NYV7</accession>